<comment type="caution">
    <text evidence="2">The sequence shown here is derived from an EMBL/GenBank/DDBJ whole genome shotgun (WGS) entry which is preliminary data.</text>
</comment>
<evidence type="ECO:0000313" key="2">
    <source>
        <dbReference type="EMBL" id="KAJ3481948.1"/>
    </source>
</evidence>
<protein>
    <recommendedName>
        <fullName evidence="4">Protein kinase domain-containing protein</fullName>
    </recommendedName>
</protein>
<dbReference type="SUPFAM" id="SSF56112">
    <property type="entry name" value="Protein kinase-like (PK-like)"/>
    <property type="match status" value="1"/>
</dbReference>
<keyword evidence="3" id="KW-1185">Reference proteome</keyword>
<sequence length="338" mass="39513">MATISDSEPLPADDDSSYVPYDPNTLLEQEEFWRDHQVWLAEKGYMLRPRFRPDWKPSWQPGDLPSRYEDGSIHLLDATRLSDNSLVMLKHIDRNVHPHELEIGQYFSQEPLLSHPKNHCVPVFDVLDIPNSDNESILVMPLLREYDNPRLKSVGEAVDYFRQIFEGLQFMHQCHVAHRYKGQPFTPWTCLISSRDCMNRNIMMDPKPTFPKLYHPSDDRRNLNFKGRVKYYTRTARPTKYFLIDFGLSRKYNPEDGEPREIPIKGGDKTVPEFRGRGEFKARNPFPTDIYYLGNMIREDFLQVCVLVTYIHMCRSENLSANEGSRVYGAAGERHGPR</sequence>
<gene>
    <name evidence="2" type="ORF">NLI96_g7320</name>
</gene>
<dbReference type="EMBL" id="JANAWD010000296">
    <property type="protein sequence ID" value="KAJ3481948.1"/>
    <property type="molecule type" value="Genomic_DNA"/>
</dbReference>
<evidence type="ECO:0000256" key="1">
    <source>
        <dbReference type="SAM" id="MobiDB-lite"/>
    </source>
</evidence>
<feature type="region of interest" description="Disordered" evidence="1">
    <location>
        <begin position="1"/>
        <end position="21"/>
    </location>
</feature>
<reference evidence="2" key="1">
    <citation type="submission" date="2022-07" db="EMBL/GenBank/DDBJ databases">
        <title>Genome Sequence of Physisporinus lineatus.</title>
        <authorList>
            <person name="Buettner E."/>
        </authorList>
    </citation>
    <scope>NUCLEOTIDE SEQUENCE</scope>
    <source>
        <strain evidence="2">VT162</strain>
    </source>
</reference>
<dbReference type="AlphaFoldDB" id="A0AAD5UZA2"/>
<accession>A0AAD5UZA2</accession>
<name>A0AAD5UZA2_9APHY</name>
<dbReference type="Gene3D" id="1.10.510.10">
    <property type="entry name" value="Transferase(Phosphotransferase) domain 1"/>
    <property type="match status" value="1"/>
</dbReference>
<organism evidence="2 3">
    <name type="scientific">Meripilus lineatus</name>
    <dbReference type="NCBI Taxonomy" id="2056292"/>
    <lineage>
        <taxon>Eukaryota</taxon>
        <taxon>Fungi</taxon>
        <taxon>Dikarya</taxon>
        <taxon>Basidiomycota</taxon>
        <taxon>Agaricomycotina</taxon>
        <taxon>Agaricomycetes</taxon>
        <taxon>Polyporales</taxon>
        <taxon>Meripilaceae</taxon>
        <taxon>Meripilus</taxon>
    </lineage>
</organism>
<dbReference type="InterPro" id="IPR011009">
    <property type="entry name" value="Kinase-like_dom_sf"/>
</dbReference>
<evidence type="ECO:0000313" key="3">
    <source>
        <dbReference type="Proteomes" id="UP001212997"/>
    </source>
</evidence>
<proteinExistence type="predicted"/>
<dbReference type="Proteomes" id="UP001212997">
    <property type="component" value="Unassembled WGS sequence"/>
</dbReference>
<evidence type="ECO:0008006" key="4">
    <source>
        <dbReference type="Google" id="ProtNLM"/>
    </source>
</evidence>